<evidence type="ECO:0000256" key="6">
    <source>
        <dbReference type="SAM" id="MobiDB-lite"/>
    </source>
</evidence>
<evidence type="ECO:0000313" key="9">
    <source>
        <dbReference type="Proteomes" id="UP000696573"/>
    </source>
</evidence>
<dbReference type="GO" id="GO:0000981">
    <property type="term" value="F:DNA-binding transcription factor activity, RNA polymerase II-specific"/>
    <property type="evidence" value="ECO:0007669"/>
    <property type="project" value="TreeGrafter"/>
</dbReference>
<reference evidence="8" key="1">
    <citation type="submission" date="2021-10" db="EMBL/GenBank/DDBJ databases">
        <authorList>
            <person name="Piombo E."/>
        </authorList>
    </citation>
    <scope>NUCLEOTIDE SEQUENCE</scope>
</reference>
<dbReference type="PANTHER" id="PTHR31845:SF21">
    <property type="entry name" value="REGULATORY PROTEIN LEU3"/>
    <property type="match status" value="1"/>
</dbReference>
<evidence type="ECO:0000256" key="1">
    <source>
        <dbReference type="ARBA" id="ARBA00004123"/>
    </source>
</evidence>
<sequence length="693" mass="76031">MTSSAPGQYPGATPAPAPEAQHQPARHEDRIRRNVACVNCRNSKVPVCFATAAGTPGFADRPRCRSGVERALWLATLASAVPSWRYPVLLISLIRGKLEQLEQELKSIKQAVNTKAGGEGSIPPPSPVVNLYVSPTEPRGESIVVTSQETDTSPEKEATSVRVSDRPLKTTPTKPRTIGAKVVDGVEIDHYFDRYLQHFHAFLPVLRKKDPDECYEECPVLFWIVILTACRRYCLDEQLHSTLVESVSKDIWALVSSPIMNLEAVHALLLICVYPLPTIRFATDPSTTFASLALHFCTQLGLHTGRGSHSEFCAGQRQHIACTSEEASVTWLSACILAERCASSMGLPPPSIQLNDGPARQALSSPQWSDVIAMFEIQKFLNRMHLSMAAYITSNGSVGESIVANWEDDFESLQALVIADSEVSRFMLLAAKLEIQVYYFSYPADRPGPNLNLNFCRTFGTTKSIIHTALALDDSPSKFLAHSPHWVFRSIIDAASFIIVALHSHKPPVTVSSLSRHSETSLVEQAKAAVFRCSVRDGDLPCRGGSHFDAFWTARDMIPKIEPAVRTWPNRLGAGLIFWCFWRFTTGLKQAKEQSDSAVRAAAQTTGEFFATASFHSFFKISTCSRVIWADVLTCFYSLEPVGSGEVAAIAAVPSAAESTLLAADAFQDIDLSMFLDDFGWNGGDEAVFMGLP</sequence>
<organism evidence="8 9">
    <name type="scientific">Clonostachys rhizophaga</name>
    <dbReference type="NCBI Taxonomy" id="160324"/>
    <lineage>
        <taxon>Eukaryota</taxon>
        <taxon>Fungi</taxon>
        <taxon>Dikarya</taxon>
        <taxon>Ascomycota</taxon>
        <taxon>Pezizomycotina</taxon>
        <taxon>Sordariomycetes</taxon>
        <taxon>Hypocreomycetidae</taxon>
        <taxon>Hypocreales</taxon>
        <taxon>Bionectriaceae</taxon>
        <taxon>Clonostachys</taxon>
    </lineage>
</organism>
<protein>
    <recommendedName>
        <fullName evidence="7">Xylanolytic transcriptional activator regulatory domain-containing protein</fullName>
    </recommendedName>
</protein>
<evidence type="ECO:0000256" key="4">
    <source>
        <dbReference type="ARBA" id="ARBA00023163"/>
    </source>
</evidence>
<dbReference type="GO" id="GO:0005634">
    <property type="term" value="C:nucleus"/>
    <property type="evidence" value="ECO:0007669"/>
    <property type="project" value="UniProtKB-SubCell"/>
</dbReference>
<dbReference type="Pfam" id="PF04082">
    <property type="entry name" value="Fungal_trans"/>
    <property type="match status" value="1"/>
</dbReference>
<dbReference type="Proteomes" id="UP000696573">
    <property type="component" value="Unassembled WGS sequence"/>
</dbReference>
<keyword evidence="2" id="KW-0805">Transcription regulation</keyword>
<dbReference type="CDD" id="cd12148">
    <property type="entry name" value="fungal_TF_MHR"/>
    <property type="match status" value="1"/>
</dbReference>
<dbReference type="EMBL" id="CABFNQ020000688">
    <property type="protein sequence ID" value="CAH0022974.1"/>
    <property type="molecule type" value="Genomic_DNA"/>
</dbReference>
<dbReference type="InterPro" id="IPR051089">
    <property type="entry name" value="prtT"/>
</dbReference>
<accession>A0A9N9YN37</accession>
<evidence type="ECO:0000256" key="5">
    <source>
        <dbReference type="ARBA" id="ARBA00023242"/>
    </source>
</evidence>
<evidence type="ECO:0000259" key="7">
    <source>
        <dbReference type="Pfam" id="PF04082"/>
    </source>
</evidence>
<dbReference type="PANTHER" id="PTHR31845">
    <property type="entry name" value="FINGER DOMAIN PROTEIN, PUTATIVE-RELATED"/>
    <property type="match status" value="1"/>
</dbReference>
<keyword evidence="9" id="KW-1185">Reference proteome</keyword>
<feature type="domain" description="Xylanolytic transcriptional activator regulatory" evidence="7">
    <location>
        <begin position="193"/>
        <end position="353"/>
    </location>
</feature>
<keyword evidence="5" id="KW-0539">Nucleus</keyword>
<keyword evidence="4" id="KW-0804">Transcription</keyword>
<keyword evidence="3" id="KW-0238">DNA-binding</keyword>
<evidence type="ECO:0000313" key="8">
    <source>
        <dbReference type="EMBL" id="CAH0022974.1"/>
    </source>
</evidence>
<gene>
    <name evidence="8" type="ORF">CRHIZ90672A_00014617</name>
</gene>
<feature type="compositionally biased region" description="Basic and acidic residues" evidence="6">
    <location>
        <begin position="153"/>
        <end position="168"/>
    </location>
</feature>
<comment type="caution">
    <text evidence="8">The sequence shown here is derived from an EMBL/GenBank/DDBJ whole genome shotgun (WGS) entry which is preliminary data.</text>
</comment>
<feature type="region of interest" description="Disordered" evidence="6">
    <location>
        <begin position="143"/>
        <end position="171"/>
    </location>
</feature>
<dbReference type="GO" id="GO:0006351">
    <property type="term" value="P:DNA-templated transcription"/>
    <property type="evidence" value="ECO:0007669"/>
    <property type="project" value="InterPro"/>
</dbReference>
<dbReference type="AlphaFoldDB" id="A0A9N9YN37"/>
<feature type="region of interest" description="Disordered" evidence="6">
    <location>
        <begin position="1"/>
        <end position="27"/>
    </location>
</feature>
<dbReference type="GO" id="GO:0000976">
    <property type="term" value="F:transcription cis-regulatory region binding"/>
    <property type="evidence" value="ECO:0007669"/>
    <property type="project" value="TreeGrafter"/>
</dbReference>
<comment type="subcellular location">
    <subcellularLocation>
        <location evidence="1">Nucleus</location>
    </subcellularLocation>
</comment>
<dbReference type="InterPro" id="IPR007219">
    <property type="entry name" value="XnlR_reg_dom"/>
</dbReference>
<dbReference type="OrthoDB" id="2341546at2759"/>
<feature type="compositionally biased region" description="Low complexity" evidence="6">
    <location>
        <begin position="12"/>
        <end position="23"/>
    </location>
</feature>
<evidence type="ECO:0000256" key="3">
    <source>
        <dbReference type="ARBA" id="ARBA00023125"/>
    </source>
</evidence>
<proteinExistence type="predicted"/>
<dbReference type="GO" id="GO:0008270">
    <property type="term" value="F:zinc ion binding"/>
    <property type="evidence" value="ECO:0007669"/>
    <property type="project" value="InterPro"/>
</dbReference>
<name>A0A9N9YN37_9HYPO</name>
<evidence type="ECO:0000256" key="2">
    <source>
        <dbReference type="ARBA" id="ARBA00023015"/>
    </source>
</evidence>